<feature type="transmembrane region" description="Helical" evidence="1">
    <location>
        <begin position="233"/>
        <end position="252"/>
    </location>
</feature>
<evidence type="ECO:0000313" key="3">
    <source>
        <dbReference type="EMBL" id="SDG36013.1"/>
    </source>
</evidence>
<sequence length="342" mass="38217">MDVNAEATAGDGSTGDDATAGVSGATRWTVPAIDRRYFEVRPALFYRDLIVPGAAFAIAYASLLQAQGWAFAAAFLIAVVSLHRAAILMHDICHQYDNPRLKRFIWVWDLTIGAIAAIPSPRFLRPHRIHHATGTFRTKDDPQYLLVRTDRTLAVFVLILIPFIMPILNLANAVVASVAGTALDEAVERWAAKRGMPTGSVVADRHRPRVIWLSRYCVALYALYAYLLPETLGIAYAVLVAGWWLTTIRIPLEHRMEHLLERSDKRDHILDSFTIESPLAAILQPLAMRFHAAHHLYPGVPYHNLPALHRDLKASDAEYRATIVPFWSVVRGNIPERPRATA</sequence>
<evidence type="ECO:0000256" key="1">
    <source>
        <dbReference type="SAM" id="Phobius"/>
    </source>
</evidence>
<feature type="transmembrane region" description="Helical" evidence="1">
    <location>
        <begin position="44"/>
        <end position="63"/>
    </location>
</feature>
<organism evidence="3 4">
    <name type="scientific">Thalassobaculum litoreum DSM 18839</name>
    <dbReference type="NCBI Taxonomy" id="1123362"/>
    <lineage>
        <taxon>Bacteria</taxon>
        <taxon>Pseudomonadati</taxon>
        <taxon>Pseudomonadota</taxon>
        <taxon>Alphaproteobacteria</taxon>
        <taxon>Rhodospirillales</taxon>
        <taxon>Thalassobaculaceae</taxon>
        <taxon>Thalassobaculum</taxon>
    </lineage>
</organism>
<keyword evidence="1" id="KW-0472">Membrane</keyword>
<gene>
    <name evidence="3" type="ORF">SAMN05660686_04152</name>
</gene>
<protein>
    <submittedName>
        <fullName evidence="3">Fatty acid desaturase</fullName>
    </submittedName>
</protein>
<name>A0A8G2BL96_9PROT</name>
<feature type="transmembrane region" description="Helical" evidence="1">
    <location>
        <begin position="69"/>
        <end position="89"/>
    </location>
</feature>
<dbReference type="AlphaFoldDB" id="A0A8G2BL96"/>
<accession>A0A8G2BL96</accession>
<dbReference type="RefSeq" id="WP_215906179.1">
    <property type="nucleotide sequence ID" value="NZ_FNBW01000015.1"/>
</dbReference>
<evidence type="ECO:0000313" key="4">
    <source>
        <dbReference type="Proteomes" id="UP000198615"/>
    </source>
</evidence>
<keyword evidence="1" id="KW-1133">Transmembrane helix</keyword>
<dbReference type="InterPro" id="IPR005804">
    <property type="entry name" value="FA_desaturase_dom"/>
</dbReference>
<feature type="domain" description="Fatty acid desaturase" evidence="2">
    <location>
        <begin position="69"/>
        <end position="326"/>
    </location>
</feature>
<reference evidence="3 4" key="1">
    <citation type="submission" date="2016-10" db="EMBL/GenBank/DDBJ databases">
        <authorList>
            <person name="Varghese N."/>
            <person name="Submissions S."/>
        </authorList>
    </citation>
    <scope>NUCLEOTIDE SEQUENCE [LARGE SCALE GENOMIC DNA]</scope>
    <source>
        <strain evidence="3 4">DSM 18839</strain>
    </source>
</reference>
<dbReference type="GO" id="GO:0006629">
    <property type="term" value="P:lipid metabolic process"/>
    <property type="evidence" value="ECO:0007669"/>
    <property type="project" value="InterPro"/>
</dbReference>
<dbReference type="Proteomes" id="UP000198615">
    <property type="component" value="Unassembled WGS sequence"/>
</dbReference>
<keyword evidence="1" id="KW-0812">Transmembrane</keyword>
<comment type="caution">
    <text evidence="3">The sequence shown here is derived from an EMBL/GenBank/DDBJ whole genome shotgun (WGS) entry which is preliminary data.</text>
</comment>
<dbReference type="Pfam" id="PF00487">
    <property type="entry name" value="FA_desaturase"/>
    <property type="match status" value="1"/>
</dbReference>
<keyword evidence="4" id="KW-1185">Reference proteome</keyword>
<feature type="transmembrane region" description="Helical" evidence="1">
    <location>
        <begin position="153"/>
        <end position="183"/>
    </location>
</feature>
<dbReference type="EMBL" id="FNBW01000015">
    <property type="protein sequence ID" value="SDG36013.1"/>
    <property type="molecule type" value="Genomic_DNA"/>
</dbReference>
<proteinExistence type="predicted"/>
<evidence type="ECO:0000259" key="2">
    <source>
        <dbReference type="Pfam" id="PF00487"/>
    </source>
</evidence>